<evidence type="ECO:0000256" key="5">
    <source>
        <dbReference type="ARBA" id="ARBA00022490"/>
    </source>
</evidence>
<dbReference type="GO" id="GO:0005789">
    <property type="term" value="C:endoplasmic reticulum membrane"/>
    <property type="evidence" value="ECO:0007669"/>
    <property type="project" value="UniProtKB-SubCell"/>
</dbReference>
<dbReference type="FunFam" id="1.20.940.10:FF:000001">
    <property type="entry name" value="Protein transport protein Sec31A isoform A"/>
    <property type="match status" value="1"/>
</dbReference>
<dbReference type="STRING" id="299123.ENSLSDP00000004289"/>
<evidence type="ECO:0000256" key="8">
    <source>
        <dbReference type="ARBA" id="ARBA00022824"/>
    </source>
</evidence>
<dbReference type="Gene3D" id="2.130.10.10">
    <property type="entry name" value="YVTN repeat-like/Quinoprotein amine dehydrogenase"/>
    <property type="match status" value="1"/>
</dbReference>
<dbReference type="GO" id="GO:0030127">
    <property type="term" value="C:COPII vesicle coat"/>
    <property type="evidence" value="ECO:0007669"/>
    <property type="project" value="TreeGrafter"/>
</dbReference>
<keyword evidence="5" id="KW-0963">Cytoplasm</keyword>
<dbReference type="PROSITE" id="PS50294">
    <property type="entry name" value="WD_REPEATS_REGION"/>
    <property type="match status" value="1"/>
</dbReference>
<dbReference type="GO" id="GO:0070971">
    <property type="term" value="C:endoplasmic reticulum exit site"/>
    <property type="evidence" value="ECO:0007669"/>
    <property type="project" value="TreeGrafter"/>
</dbReference>
<accession>A0A218UWD0</accession>
<evidence type="ECO:0000256" key="12">
    <source>
        <dbReference type="ARBA" id="ARBA00023329"/>
    </source>
</evidence>
<keyword evidence="7" id="KW-0677">Repeat</keyword>
<gene>
    <name evidence="20" type="primary">SEC31B</name>
    <name evidence="20" type="ORF">RLOC_00012287</name>
</gene>
<dbReference type="GO" id="GO:0015031">
    <property type="term" value="P:protein transport"/>
    <property type="evidence" value="ECO:0007669"/>
    <property type="project" value="UniProtKB-KW"/>
</dbReference>
<dbReference type="InterPro" id="IPR040251">
    <property type="entry name" value="SEC31-like"/>
</dbReference>
<comment type="caution">
    <text evidence="20">The sequence shown here is derived from an EMBL/GenBank/DDBJ whole genome shotgun (WGS) entry which is preliminary data.</text>
</comment>
<dbReference type="EMBL" id="MUZQ01000113">
    <property type="protein sequence ID" value="OWK57936.1"/>
    <property type="molecule type" value="Genomic_DNA"/>
</dbReference>
<keyword evidence="12" id="KW-0968">Cytoplasmic vesicle</keyword>
<dbReference type="GO" id="GO:0005198">
    <property type="term" value="F:structural molecule activity"/>
    <property type="evidence" value="ECO:0007669"/>
    <property type="project" value="TreeGrafter"/>
</dbReference>
<sequence>MKLKEIERTAVQAWSPANNHPIYLATDMSSFELVQHQDCVDYEEQVFSAFLFFYLVLLVKMPTCVALVLLLGTSAQQLDASFSTNATLEIFEVDFRDPSLDMKQKGVLPASNRFHKLIWGNFGNGSAECSGVIIGGGDNGVLTMYSVHRILASKGDPVMAHTEKHSGPVRALDFNPFQSNLLASGANDSEIFIWDLNNFSVPMTPGTKSQPHEDISVVSWNRQVQHILSSAHPSGKAVVWDLRKNEPIIKVSDHSNRMHCSGMAWHPEVATQLVLSSEDDRLPVIQIWDLRFATSPLSQLEGHTRGVLSVSWCQADPELLLSSAKDNRILCWNPSLGEVVYELPIRSQWCFDVQWCPRNPSVFSAATFDGWINIYSVMGGNLEAQQKTQADKISSSFNNLDPFGTGQSLPPLQVPEQVTQTTLIPPLKKPPKWIRRPVGVSFAFGGKLITFGLTKAPGQQMQQTYPHQVFISQVTTETEFLLRSKELQMALQSGNLLDYCQGKIQTAKLPFEENLWNFLKVNLEQEARAKLLKLLGYSKEDLQKKIASCLSNGIPDKQPLPEAGDTNAAPDQLLMNSSDDVAAVSSSSAFFDNLIPQNMSILEIPVTEDTDGLISQALLLGNFEGAVELCMRAERFADAIILAIAGGDNLLKETQKRYFAKRKTNLSVENVLSVGYISSSLDMLGARLESEGDAALSNDACLCYISSGNVERLVECWVKNHETSSPLALQGIWLPVDRSPSRLDYGPTLKGGLHSESGFDLIEKVMVLSRSTEMLRGTAGPAPGPVLAEQITQYASLLASQGCLAAAMNYLPSSSKELLIEQLRDRLFHAQGENVGNQQPPPFPYTRVNVGVVKPTAAKGGSVLEGAAHKAGPRHPEKPNYPSSFAPSAPPQPSVPSLFTPQPVPAMSVTPHHVAPPQASTGPQTSVYSRGHPYPQYNLGLNPAPVSGPAVSQSQPFGPLGVRPVGPAPFSSQPSLPGQLMPMTSPGVPAPRPALFTPASVPSSQLPAACPLPVASQSPLDFSSPPFSCPMNMGYPQGGPGAPSTKPLPAAIPPPPTGKEQASGCNSSLPVTLPALCMVLFVLSSCGLEELRNPGVTPLLEEEAFKRKRGESNCSGLSCSCCIHEAAFFFCQYHQLPREVIEKKELPPEHQALKATFEGLVQRCSAVATDPKTRRKLEDALQRLECLYEKLREQALSPTILMGLHEIARCIEAKNYPQGLLVHTQVVSSSSFSEVSGFMPILKVLMTIAGKLNV</sequence>
<dbReference type="FunFam" id="2.130.10.10:FF:000009">
    <property type="entry name" value="Protein transport protein Sec31A isoform A"/>
    <property type="match status" value="1"/>
</dbReference>
<organism evidence="20 21">
    <name type="scientific">Lonchura striata</name>
    <name type="common">white-rumped munia</name>
    <dbReference type="NCBI Taxonomy" id="40157"/>
    <lineage>
        <taxon>Eukaryota</taxon>
        <taxon>Metazoa</taxon>
        <taxon>Chordata</taxon>
        <taxon>Craniata</taxon>
        <taxon>Vertebrata</taxon>
        <taxon>Euteleostomi</taxon>
        <taxon>Archelosauria</taxon>
        <taxon>Archosauria</taxon>
        <taxon>Dinosauria</taxon>
        <taxon>Saurischia</taxon>
        <taxon>Theropoda</taxon>
        <taxon>Coelurosauria</taxon>
        <taxon>Aves</taxon>
        <taxon>Neognathae</taxon>
        <taxon>Neoaves</taxon>
        <taxon>Telluraves</taxon>
        <taxon>Australaves</taxon>
        <taxon>Passeriformes</taxon>
        <taxon>Passeroidea</taxon>
        <taxon>Estrildidae</taxon>
        <taxon>Estrildinae</taxon>
        <taxon>Lonchura</taxon>
    </lineage>
</organism>
<dbReference type="Proteomes" id="UP000197619">
    <property type="component" value="Unassembled WGS sequence"/>
</dbReference>
<keyword evidence="21" id="KW-1185">Reference proteome</keyword>
<dbReference type="InterPro" id="IPR015943">
    <property type="entry name" value="WD40/YVTN_repeat-like_dom_sf"/>
</dbReference>
<feature type="transmembrane region" description="Helical" evidence="19">
    <location>
        <begin position="51"/>
        <end position="72"/>
    </location>
</feature>
<evidence type="ECO:0000256" key="14">
    <source>
        <dbReference type="ARBA" id="ARBA00039468"/>
    </source>
</evidence>
<keyword evidence="4" id="KW-0813">Transport</keyword>
<reference evidence="20 21" key="1">
    <citation type="submission" date="2017-05" db="EMBL/GenBank/DDBJ databases">
        <title>Genome of assembly of the Bengalese finch, Lonchura striata domestica.</title>
        <authorList>
            <person name="Colquitt B.M."/>
            <person name="Brainard M.S."/>
        </authorList>
    </citation>
    <scope>NUCLEOTIDE SEQUENCE [LARGE SCALE GENOMIC DNA]</scope>
    <source>
        <strain evidence="20">White83orange57</strain>
    </source>
</reference>
<keyword evidence="6 17" id="KW-0853">WD repeat</keyword>
<evidence type="ECO:0000313" key="21">
    <source>
        <dbReference type="Proteomes" id="UP000197619"/>
    </source>
</evidence>
<evidence type="ECO:0000256" key="18">
    <source>
        <dbReference type="SAM" id="MobiDB-lite"/>
    </source>
</evidence>
<dbReference type="SUPFAM" id="SSF50978">
    <property type="entry name" value="WD40 repeat-like"/>
    <property type="match status" value="1"/>
</dbReference>
<comment type="subcellular location">
    <subcellularLocation>
        <location evidence="1">Cytoplasmic vesicle</location>
        <location evidence="1">COPII-coated vesicle membrane</location>
        <topology evidence="1">Peripheral membrane protein</topology>
        <orientation evidence="1">Cytoplasmic side</orientation>
    </subcellularLocation>
    <subcellularLocation>
        <location evidence="2">Endoplasmic reticulum membrane</location>
        <topology evidence="2">Peripheral membrane protein</topology>
    </subcellularLocation>
</comment>
<evidence type="ECO:0000256" key="10">
    <source>
        <dbReference type="ARBA" id="ARBA00022927"/>
    </source>
</evidence>
<evidence type="ECO:0000256" key="4">
    <source>
        <dbReference type="ARBA" id="ARBA00022448"/>
    </source>
</evidence>
<evidence type="ECO:0000256" key="1">
    <source>
        <dbReference type="ARBA" id="ARBA00004299"/>
    </source>
</evidence>
<dbReference type="Gene3D" id="1.20.940.10">
    <property type="entry name" value="Functional domain of the splicing factor Prp18"/>
    <property type="match status" value="1"/>
</dbReference>
<dbReference type="InterPro" id="IPR036322">
    <property type="entry name" value="WD40_repeat_dom_sf"/>
</dbReference>
<dbReference type="GO" id="GO:0090110">
    <property type="term" value="P:COPII-coated vesicle cargo loading"/>
    <property type="evidence" value="ECO:0007669"/>
    <property type="project" value="TreeGrafter"/>
</dbReference>
<evidence type="ECO:0000256" key="6">
    <source>
        <dbReference type="ARBA" id="ARBA00022574"/>
    </source>
</evidence>
<feature type="repeat" description="WD" evidence="17">
    <location>
        <begin position="162"/>
        <end position="204"/>
    </location>
</feature>
<proteinExistence type="inferred from homology"/>
<evidence type="ECO:0000313" key="20">
    <source>
        <dbReference type="EMBL" id="OWK57936.1"/>
    </source>
</evidence>
<dbReference type="GO" id="GO:0007029">
    <property type="term" value="P:endoplasmic reticulum organization"/>
    <property type="evidence" value="ECO:0007669"/>
    <property type="project" value="TreeGrafter"/>
</dbReference>
<dbReference type="Gene3D" id="1.25.40.1030">
    <property type="match status" value="2"/>
</dbReference>
<keyword evidence="19" id="KW-1133">Transmembrane helix</keyword>
<dbReference type="InterPro" id="IPR001680">
    <property type="entry name" value="WD40_rpt"/>
</dbReference>
<keyword evidence="9" id="KW-0931">ER-Golgi transport</keyword>
<evidence type="ECO:0000256" key="19">
    <source>
        <dbReference type="SAM" id="Phobius"/>
    </source>
</evidence>
<evidence type="ECO:0000256" key="13">
    <source>
        <dbReference type="ARBA" id="ARBA00025471"/>
    </source>
</evidence>
<evidence type="ECO:0000256" key="9">
    <source>
        <dbReference type="ARBA" id="ARBA00022892"/>
    </source>
</evidence>
<keyword evidence="19" id="KW-0812">Transmembrane</keyword>
<dbReference type="PANTHER" id="PTHR13923">
    <property type="entry name" value="SEC31-RELATED PROTEIN"/>
    <property type="match status" value="1"/>
</dbReference>
<dbReference type="SMART" id="SM00320">
    <property type="entry name" value="WD40"/>
    <property type="match status" value="5"/>
</dbReference>
<name>A0A218UWD0_9PASE</name>
<feature type="repeat" description="WD" evidence="17">
    <location>
        <begin position="300"/>
        <end position="342"/>
    </location>
</feature>
<protein>
    <recommendedName>
        <fullName evidence="14">Protein transport protein Sec31A</fullName>
    </recommendedName>
    <alternativeName>
        <fullName evidence="16">SEC31-like protein 1</fullName>
    </alternativeName>
    <alternativeName>
        <fullName evidence="15">SEC31-related protein A</fullName>
    </alternativeName>
</protein>
<dbReference type="Pfam" id="PF00400">
    <property type="entry name" value="WD40"/>
    <property type="match status" value="2"/>
</dbReference>
<evidence type="ECO:0000256" key="7">
    <source>
        <dbReference type="ARBA" id="ARBA00022737"/>
    </source>
</evidence>
<dbReference type="PROSITE" id="PS50082">
    <property type="entry name" value="WD_REPEATS_2"/>
    <property type="match status" value="2"/>
</dbReference>
<evidence type="ECO:0000256" key="16">
    <source>
        <dbReference type="ARBA" id="ARBA00043112"/>
    </source>
</evidence>
<dbReference type="PROSITE" id="PS00678">
    <property type="entry name" value="WD_REPEATS_1"/>
    <property type="match status" value="1"/>
</dbReference>
<feature type="region of interest" description="Disordered" evidence="18">
    <location>
        <begin position="867"/>
        <end position="926"/>
    </location>
</feature>
<evidence type="ECO:0000256" key="15">
    <source>
        <dbReference type="ARBA" id="ARBA00041470"/>
    </source>
</evidence>
<evidence type="ECO:0000256" key="2">
    <source>
        <dbReference type="ARBA" id="ARBA00004406"/>
    </source>
</evidence>
<dbReference type="AlphaFoldDB" id="A0A218UWD0"/>
<comment type="function">
    <text evidence="13">Component of the coat protein complex II (COPII) which promotes the formation of transport vesicles from the endoplasmic reticulum (ER). The coat has two main functions, the physical deformation of the endoplasmic reticulum membrane into vesicles and the selection of cargo molecules.</text>
</comment>
<dbReference type="PANTHER" id="PTHR13923:SF22">
    <property type="entry name" value="PROTEIN TRANSPORT PROTEIN SEC31B"/>
    <property type="match status" value="1"/>
</dbReference>
<evidence type="ECO:0000256" key="17">
    <source>
        <dbReference type="PROSITE-ProRule" id="PRU00221"/>
    </source>
</evidence>
<comment type="similarity">
    <text evidence="3">Belongs to the WD repeat SEC31 family.</text>
</comment>
<keyword evidence="11 19" id="KW-0472">Membrane</keyword>
<keyword evidence="10" id="KW-0653">Protein transport</keyword>
<evidence type="ECO:0000256" key="11">
    <source>
        <dbReference type="ARBA" id="ARBA00023136"/>
    </source>
</evidence>
<keyword evidence="8" id="KW-0256">Endoplasmic reticulum</keyword>
<evidence type="ECO:0000256" key="3">
    <source>
        <dbReference type="ARBA" id="ARBA00009358"/>
    </source>
</evidence>
<dbReference type="InterPro" id="IPR019775">
    <property type="entry name" value="WD40_repeat_CS"/>
</dbReference>